<reference evidence="1 2" key="1">
    <citation type="journal article" date="2003" name="PLoS Biol.">
        <title>The genome sequence of Caenorhabditis briggsae: a platform for comparative genomics.</title>
        <authorList>
            <person name="Stein L.D."/>
            <person name="Bao Z."/>
            <person name="Blasiar D."/>
            <person name="Blumenthal T."/>
            <person name="Brent M.R."/>
            <person name="Chen N."/>
            <person name="Chinwalla A."/>
            <person name="Clarke L."/>
            <person name="Clee C."/>
            <person name="Coghlan A."/>
            <person name="Coulson A."/>
            <person name="D'Eustachio P."/>
            <person name="Fitch D.H."/>
            <person name="Fulton L.A."/>
            <person name="Fulton R.E."/>
            <person name="Griffiths-Jones S."/>
            <person name="Harris T.W."/>
            <person name="Hillier L.W."/>
            <person name="Kamath R."/>
            <person name="Kuwabara P.E."/>
            <person name="Mardis E.R."/>
            <person name="Marra M.A."/>
            <person name="Miner T.L."/>
            <person name="Minx P."/>
            <person name="Mullikin J.C."/>
            <person name="Plumb R.W."/>
            <person name="Rogers J."/>
            <person name="Schein J.E."/>
            <person name="Sohrmann M."/>
            <person name="Spieth J."/>
            <person name="Stajich J.E."/>
            <person name="Wei C."/>
            <person name="Willey D."/>
            <person name="Wilson R.K."/>
            <person name="Durbin R."/>
            <person name="Waterston R.H."/>
        </authorList>
    </citation>
    <scope>NUCLEOTIDE SEQUENCE [LARGE SCALE GENOMIC DNA]</scope>
    <source>
        <strain evidence="1 2">AF16</strain>
    </source>
</reference>
<dbReference type="Proteomes" id="UP000008549">
    <property type="component" value="Unassembled WGS sequence"/>
</dbReference>
<proteinExistence type="predicted"/>
<dbReference type="RefSeq" id="XP_045100698.1">
    <property type="nucleotide sequence ID" value="XM_045240851.1"/>
</dbReference>
<dbReference type="CTD" id="68918179"/>
<protein>
    <submittedName>
        <fullName evidence="1">Protein CBG26708</fullName>
    </submittedName>
</protein>
<accession>B6IE77</accession>
<evidence type="ECO:0000313" key="2">
    <source>
        <dbReference type="Proteomes" id="UP000008549"/>
    </source>
</evidence>
<gene>
    <name evidence="1" type="ORF">CBG26708</name>
    <name evidence="1" type="ORF">CBG_26708</name>
</gene>
<dbReference type="EMBL" id="HE601038">
    <property type="protein sequence ID" value="CAS01141.1"/>
    <property type="molecule type" value="Genomic_DNA"/>
</dbReference>
<name>B6IE77_CAEBR</name>
<dbReference type="HOGENOM" id="CLU_2415268_0_0_1"/>
<organism evidence="1 2">
    <name type="scientific">Caenorhabditis briggsae</name>
    <dbReference type="NCBI Taxonomy" id="6238"/>
    <lineage>
        <taxon>Eukaryota</taxon>
        <taxon>Metazoa</taxon>
        <taxon>Ecdysozoa</taxon>
        <taxon>Nematoda</taxon>
        <taxon>Chromadorea</taxon>
        <taxon>Rhabditida</taxon>
        <taxon>Rhabditina</taxon>
        <taxon>Rhabditomorpha</taxon>
        <taxon>Rhabditoidea</taxon>
        <taxon>Rhabditidae</taxon>
        <taxon>Peloderinae</taxon>
        <taxon>Caenorhabditis</taxon>
    </lineage>
</organism>
<dbReference type="KEGG" id="cbr:CBG_26708"/>
<dbReference type="GeneID" id="68918179"/>
<sequence length="92" mass="10788">MLEFSMPGFFDEFPFVYFPWKDEKCLDESEKSGIRKIQNQIFAENFLLEIEQIEKLPVLQLDDVDFQNEPKESGNCGPKPGPKRMIAQLFQI</sequence>
<dbReference type="AlphaFoldDB" id="B6IE77"/>
<reference evidence="1 2" key="2">
    <citation type="journal article" date="2011" name="PLoS Genet.">
        <title>Caenorhabditis briggsae recombinant inbred line genotypes reveal inter-strain incompatibility and the evolution of recombination.</title>
        <authorList>
            <person name="Ross J.A."/>
            <person name="Koboldt D.C."/>
            <person name="Staisch J.E."/>
            <person name="Chamberlin H.M."/>
            <person name="Gupta B.P."/>
            <person name="Miller R.D."/>
            <person name="Baird S.E."/>
            <person name="Haag E.S."/>
        </authorList>
    </citation>
    <scope>NUCLEOTIDE SEQUENCE [LARGE SCALE GENOMIC DNA]</scope>
    <source>
        <strain evidence="1 2">AF16</strain>
    </source>
</reference>
<keyword evidence="2" id="KW-1185">Reference proteome</keyword>
<evidence type="ECO:0000313" key="1">
    <source>
        <dbReference type="EMBL" id="CAS01141.1"/>
    </source>
</evidence>